<proteinExistence type="predicted"/>
<organism evidence="1 2">
    <name type="scientific">Comamonas thiooxydans</name>
    <dbReference type="NCBI Taxonomy" id="363952"/>
    <lineage>
        <taxon>Bacteria</taxon>
        <taxon>Pseudomonadati</taxon>
        <taxon>Pseudomonadota</taxon>
        <taxon>Betaproteobacteria</taxon>
        <taxon>Burkholderiales</taxon>
        <taxon>Comamonadaceae</taxon>
        <taxon>Comamonas</taxon>
    </lineage>
</organism>
<reference evidence="1 2" key="1">
    <citation type="submission" date="2013-09" db="EMBL/GenBank/DDBJ databases">
        <title>High correlation between genotypes and phenotypes of environmental bacteria Comamonas testosteroni strains.</title>
        <authorList>
            <person name="Liu L."/>
            <person name="Zhu W."/>
            <person name="Xia X."/>
            <person name="Xu B."/>
            <person name="Luo M."/>
            <person name="Wang G."/>
        </authorList>
    </citation>
    <scope>NUCLEOTIDE SEQUENCE [LARGE SCALE GENOMIC DNA]</scope>
    <source>
        <strain evidence="1 2">DF2</strain>
    </source>
</reference>
<name>A0A0E3BQI1_9BURK</name>
<comment type="caution">
    <text evidence="1">The sequence shown here is derived from an EMBL/GenBank/DDBJ whole genome shotgun (WGS) entry which is preliminary data.</text>
</comment>
<protein>
    <recommendedName>
        <fullName evidence="3">DUF2779 domain-containing protein</fullName>
    </recommendedName>
</protein>
<sequence>MNEMVCAQFSSGTFAVDFEYRPRGGQEGNPLEVVCAAMLHIESGRTQCWWQDELALLSSAPFPTDESALFLAYNASAEMACFAALGWSSPKSIVDLYTEFRNLTNGKNLPAGKGLLGALAYFGEASIGASEKDEMRDLILAGGPWSEEQKRAILAYCTSDVMALKTLFLKMGGRLWS</sequence>
<keyword evidence="2" id="KW-1185">Reference proteome</keyword>
<accession>A0A0E3BQI1</accession>
<evidence type="ECO:0000313" key="1">
    <source>
        <dbReference type="EMBL" id="KGH03579.1"/>
    </source>
</evidence>
<evidence type="ECO:0000313" key="2">
    <source>
        <dbReference type="Proteomes" id="UP000029549"/>
    </source>
</evidence>
<gene>
    <name evidence="1" type="ORF">P608_25055</name>
</gene>
<evidence type="ECO:0008006" key="3">
    <source>
        <dbReference type="Google" id="ProtNLM"/>
    </source>
</evidence>
<dbReference type="Proteomes" id="UP000029549">
    <property type="component" value="Unassembled WGS sequence"/>
</dbReference>
<dbReference type="EMBL" id="AWTP01000165">
    <property type="protein sequence ID" value="KGH03579.1"/>
    <property type="molecule type" value="Genomic_DNA"/>
</dbReference>
<dbReference type="AlphaFoldDB" id="A0A0E3BQI1"/>